<accession>A0A1B6EXA5</accession>
<dbReference type="PANTHER" id="PTHR33332">
    <property type="entry name" value="REVERSE TRANSCRIPTASE DOMAIN-CONTAINING PROTEIN"/>
    <property type="match status" value="1"/>
</dbReference>
<dbReference type="EMBL" id="GECZ01027338">
    <property type="protein sequence ID" value="JAS42431.1"/>
    <property type="molecule type" value="Transcribed_RNA"/>
</dbReference>
<evidence type="ECO:0008006" key="2">
    <source>
        <dbReference type="Google" id="ProtNLM"/>
    </source>
</evidence>
<feature type="non-terminal residue" evidence="1">
    <location>
        <position position="304"/>
    </location>
</feature>
<dbReference type="AlphaFoldDB" id="A0A1B6EXA5"/>
<protein>
    <recommendedName>
        <fullName evidence="2">Reverse transcriptase domain-containing protein</fullName>
    </recommendedName>
</protein>
<feature type="non-terminal residue" evidence="1">
    <location>
        <position position="1"/>
    </location>
</feature>
<reference evidence="1" key="1">
    <citation type="submission" date="2015-11" db="EMBL/GenBank/DDBJ databases">
        <title>De novo transcriptome assembly of four potential Pierce s Disease insect vectors from Arizona vineyards.</title>
        <authorList>
            <person name="Tassone E.E."/>
        </authorList>
    </citation>
    <scope>NUCLEOTIDE SEQUENCE</scope>
</reference>
<name>A0A1B6EXA5_9HEMI</name>
<evidence type="ECO:0000313" key="1">
    <source>
        <dbReference type="EMBL" id="JAS42431.1"/>
    </source>
</evidence>
<gene>
    <name evidence="1" type="ORF">g.47707</name>
</gene>
<organism evidence="1">
    <name type="scientific">Cuerna arida</name>
    <dbReference type="NCBI Taxonomy" id="1464854"/>
    <lineage>
        <taxon>Eukaryota</taxon>
        <taxon>Metazoa</taxon>
        <taxon>Ecdysozoa</taxon>
        <taxon>Arthropoda</taxon>
        <taxon>Hexapoda</taxon>
        <taxon>Insecta</taxon>
        <taxon>Pterygota</taxon>
        <taxon>Neoptera</taxon>
        <taxon>Paraneoptera</taxon>
        <taxon>Hemiptera</taxon>
        <taxon>Auchenorrhyncha</taxon>
        <taxon>Membracoidea</taxon>
        <taxon>Cicadellidae</taxon>
        <taxon>Cicadellinae</taxon>
        <taxon>Proconiini</taxon>
        <taxon>Cuerna</taxon>
    </lineage>
</organism>
<proteinExistence type="predicted"/>
<sequence length="304" mass="35236">VFKKACYTPAYKVAKTCLFADDTSLMLSHSNKDILELNCFKESNTLLQWCEENHLLMNAEKTQFLNFCISQRSTRATNGISSILLDDKIVNPTNQVKFLGVILDDNLKFYQHLEHVTKRISVGIFMLRLLRQTVGIEVLMSAYYGLVYPYLAYAVPAWGSKSQRTLFLFRLKEKPSALFFLFQVKHPVKFFKIFNILTFPSIYILETLSFAHNNKSIFDNPTNSRYPLRNSTNIPIPKHSSTFFKQHFLYSSIKLHNSLSLSLKTEQDHRRFRSNLKALLATNAYYSIREFTGKYLKTVSKTST</sequence>